<dbReference type="InterPro" id="IPR036034">
    <property type="entry name" value="PDZ_sf"/>
</dbReference>
<dbReference type="SUPFAM" id="SSF50156">
    <property type="entry name" value="PDZ domain-like"/>
    <property type="match status" value="1"/>
</dbReference>
<organism evidence="3 4">
    <name type="scientific">Gloeocapsopsis crepidinum LEGE 06123</name>
    <dbReference type="NCBI Taxonomy" id="588587"/>
    <lineage>
        <taxon>Bacteria</taxon>
        <taxon>Bacillati</taxon>
        <taxon>Cyanobacteriota</taxon>
        <taxon>Cyanophyceae</taxon>
        <taxon>Oscillatoriophycideae</taxon>
        <taxon>Chroococcales</taxon>
        <taxon>Chroococcaceae</taxon>
        <taxon>Gloeocapsopsis</taxon>
    </lineage>
</organism>
<dbReference type="InterPro" id="IPR029045">
    <property type="entry name" value="ClpP/crotonase-like_dom_sf"/>
</dbReference>
<dbReference type="InterPro" id="IPR028204">
    <property type="entry name" value="Tricorn_C1"/>
</dbReference>
<evidence type="ECO:0000313" key="3">
    <source>
        <dbReference type="EMBL" id="MBE9189066.1"/>
    </source>
</evidence>
<dbReference type="SUPFAM" id="SSF52096">
    <property type="entry name" value="ClpP/crotonase"/>
    <property type="match status" value="1"/>
</dbReference>
<dbReference type="Gene3D" id="3.90.226.10">
    <property type="entry name" value="2-enoyl-CoA Hydratase, Chain A, domain 1"/>
    <property type="match status" value="1"/>
</dbReference>
<keyword evidence="1" id="KW-1133">Transmembrane helix</keyword>
<dbReference type="SMART" id="SM00228">
    <property type="entry name" value="PDZ"/>
    <property type="match status" value="1"/>
</dbReference>
<evidence type="ECO:0000313" key="4">
    <source>
        <dbReference type="Proteomes" id="UP000651156"/>
    </source>
</evidence>
<feature type="domain" description="PDZ" evidence="2">
    <location>
        <begin position="130"/>
        <end position="206"/>
    </location>
</feature>
<dbReference type="Gene3D" id="3.30.750.44">
    <property type="match status" value="1"/>
</dbReference>
<dbReference type="InterPro" id="IPR041489">
    <property type="entry name" value="PDZ_6"/>
</dbReference>
<dbReference type="Pfam" id="PF14684">
    <property type="entry name" value="Tricorn_C1"/>
    <property type="match status" value="1"/>
</dbReference>
<keyword evidence="4" id="KW-1185">Reference proteome</keyword>
<dbReference type="Proteomes" id="UP000651156">
    <property type="component" value="Unassembled WGS sequence"/>
</dbReference>
<sequence>MQQLNLTRHIRLIAIALMSAFILFLCGAIAPILPTVGQSQPDTFEQVWKTVNDNFFDPNFNGINWQEIHEKYRTQANQARSKAELARIINQMLSELRTSHTHFYTSEEPEYYQILGIFLPRNPELQQQLKTVLPDNKPQYTGIGIFTKQWNGNTFISAILDGSPASKAGLLVGDQLLRVEGQPFHPIQSFAGKANQPVKLLIQRSPIPSSQQEITVTPKILDGTTMFLDAMKASVQVVEQARQKIGYVHLWSYAGEQYQKQLETELFYGRLKDTDTFVLDLREGWGGARASYLNIYTPRNIRLTGTARNRTTPSTSSSAWSKPVVMLVNEESRSGKEILAYGFRKYEIGTVVGAKTAGAVVQGNLFAMNDGSVLYLAIADVYLDENQRIERVGVKPDIEVPFSLDYARGSDPQKERAIAVALEAVNRW</sequence>
<dbReference type="PANTHER" id="PTHR32060">
    <property type="entry name" value="TAIL-SPECIFIC PROTEASE"/>
    <property type="match status" value="1"/>
</dbReference>
<accession>A0ABR9ULA5</accession>
<dbReference type="PROSITE" id="PS50106">
    <property type="entry name" value="PDZ"/>
    <property type="match status" value="1"/>
</dbReference>
<comment type="caution">
    <text evidence="3">The sequence shown here is derived from an EMBL/GenBank/DDBJ whole genome shotgun (WGS) entry which is preliminary data.</text>
</comment>
<dbReference type="CDD" id="cd07562">
    <property type="entry name" value="Peptidase_S41_TRI"/>
    <property type="match status" value="1"/>
</dbReference>
<feature type="transmembrane region" description="Helical" evidence="1">
    <location>
        <begin position="12"/>
        <end position="33"/>
    </location>
</feature>
<keyword evidence="1" id="KW-0812">Transmembrane</keyword>
<keyword evidence="1" id="KW-0472">Membrane</keyword>
<evidence type="ECO:0000256" key="1">
    <source>
        <dbReference type="SAM" id="Phobius"/>
    </source>
</evidence>
<dbReference type="EMBL" id="JADEWN010000002">
    <property type="protein sequence ID" value="MBE9189066.1"/>
    <property type="molecule type" value="Genomic_DNA"/>
</dbReference>
<gene>
    <name evidence="3" type="ORF">IQ230_01520</name>
</gene>
<dbReference type="Gene3D" id="2.30.42.10">
    <property type="match status" value="1"/>
</dbReference>
<reference evidence="3 4" key="1">
    <citation type="submission" date="2020-10" db="EMBL/GenBank/DDBJ databases">
        <authorList>
            <person name="Castelo-Branco R."/>
            <person name="Eusebio N."/>
            <person name="Adriana R."/>
            <person name="Vieira A."/>
            <person name="Brugerolle De Fraissinette N."/>
            <person name="Rezende De Castro R."/>
            <person name="Schneider M.P."/>
            <person name="Vasconcelos V."/>
            <person name="Leao P.N."/>
        </authorList>
    </citation>
    <scope>NUCLEOTIDE SEQUENCE [LARGE SCALE GENOMIC DNA]</scope>
    <source>
        <strain evidence="3 4">LEGE 06123</strain>
    </source>
</reference>
<dbReference type="SMART" id="SM00245">
    <property type="entry name" value="TSPc"/>
    <property type="match status" value="1"/>
</dbReference>
<name>A0ABR9ULA5_9CHRO</name>
<dbReference type="InterPro" id="IPR005151">
    <property type="entry name" value="Tail-specific_protease"/>
</dbReference>
<dbReference type="Pfam" id="PF17820">
    <property type="entry name" value="PDZ_6"/>
    <property type="match status" value="1"/>
</dbReference>
<proteinExistence type="predicted"/>
<dbReference type="InterPro" id="IPR001478">
    <property type="entry name" value="PDZ"/>
</dbReference>
<protein>
    <submittedName>
        <fullName evidence="3">PDZ domain-containing protein</fullName>
    </submittedName>
</protein>
<dbReference type="RefSeq" id="WP_193930152.1">
    <property type="nucleotide sequence ID" value="NZ_CAWPMZ010000058.1"/>
</dbReference>
<evidence type="ECO:0000259" key="2">
    <source>
        <dbReference type="PROSITE" id="PS50106"/>
    </source>
</evidence>
<dbReference type="PANTHER" id="PTHR32060:SF22">
    <property type="entry name" value="CARBOXYL-TERMINAL-PROCESSING PEPTIDASE 3, CHLOROPLASTIC"/>
    <property type="match status" value="1"/>
</dbReference>
<dbReference type="Pfam" id="PF03572">
    <property type="entry name" value="Peptidase_S41"/>
    <property type="match status" value="1"/>
</dbReference>